<dbReference type="PANTHER" id="PTHR13887">
    <property type="entry name" value="GLUTATHIONE S-TRANSFERASE KAPPA"/>
    <property type="match status" value="1"/>
</dbReference>
<proteinExistence type="predicted"/>
<reference evidence="2" key="2">
    <citation type="submission" date="2020-09" db="EMBL/GenBank/DDBJ databases">
        <authorList>
            <person name="Sun Q."/>
            <person name="Ohkuma M."/>
        </authorList>
    </citation>
    <scope>NUCLEOTIDE SEQUENCE</scope>
    <source>
        <strain evidence="2">JCM 17251</strain>
    </source>
</reference>
<dbReference type="EMBL" id="BMOS01000008">
    <property type="protein sequence ID" value="GGN56133.1"/>
    <property type="molecule type" value="Genomic_DNA"/>
</dbReference>
<dbReference type="AlphaFoldDB" id="A0A917XW14"/>
<dbReference type="SUPFAM" id="SSF52833">
    <property type="entry name" value="Thioredoxin-like"/>
    <property type="match status" value="1"/>
</dbReference>
<accession>A0A917XW14</accession>
<dbReference type="GO" id="GO:0016491">
    <property type="term" value="F:oxidoreductase activity"/>
    <property type="evidence" value="ECO:0007669"/>
    <property type="project" value="InterPro"/>
</dbReference>
<dbReference type="CDD" id="cd03024">
    <property type="entry name" value="DsbA_FrnE"/>
    <property type="match status" value="1"/>
</dbReference>
<dbReference type="Pfam" id="PF01323">
    <property type="entry name" value="DSBA"/>
    <property type="match status" value="1"/>
</dbReference>
<dbReference type="Gene3D" id="3.40.30.10">
    <property type="entry name" value="Glutaredoxin"/>
    <property type="match status" value="1"/>
</dbReference>
<reference evidence="2" key="1">
    <citation type="journal article" date="2014" name="Int. J. Syst. Evol. Microbiol.">
        <title>Complete genome sequence of Corynebacterium casei LMG S-19264T (=DSM 44701T), isolated from a smear-ripened cheese.</title>
        <authorList>
            <consortium name="US DOE Joint Genome Institute (JGI-PGF)"/>
            <person name="Walter F."/>
            <person name="Albersmeier A."/>
            <person name="Kalinowski J."/>
            <person name="Ruckert C."/>
        </authorList>
    </citation>
    <scope>NUCLEOTIDE SEQUENCE</scope>
    <source>
        <strain evidence="2">JCM 17251</strain>
    </source>
</reference>
<evidence type="ECO:0000313" key="3">
    <source>
        <dbReference type="Proteomes" id="UP000624041"/>
    </source>
</evidence>
<comment type="caution">
    <text evidence="2">The sequence shown here is derived from an EMBL/GenBank/DDBJ whole genome shotgun (WGS) entry which is preliminary data.</text>
</comment>
<evidence type="ECO:0000313" key="2">
    <source>
        <dbReference type="EMBL" id="GGN56133.1"/>
    </source>
</evidence>
<evidence type="ECO:0000259" key="1">
    <source>
        <dbReference type="Pfam" id="PF01323"/>
    </source>
</evidence>
<dbReference type="InterPro" id="IPR001853">
    <property type="entry name" value="DSBA-like_thioredoxin_dom"/>
</dbReference>
<dbReference type="Proteomes" id="UP000624041">
    <property type="component" value="Unassembled WGS sequence"/>
</dbReference>
<keyword evidence="3" id="KW-1185">Reference proteome</keyword>
<dbReference type="PANTHER" id="PTHR13887:SF41">
    <property type="entry name" value="THIOREDOXIN SUPERFAMILY PROTEIN"/>
    <property type="match status" value="1"/>
</dbReference>
<dbReference type="RefSeq" id="WP_188856715.1">
    <property type="nucleotide sequence ID" value="NZ_BMOS01000008.1"/>
</dbReference>
<organism evidence="2 3">
    <name type="scientific">Oceanobacillus indicireducens</name>
    <dbReference type="NCBI Taxonomy" id="1004261"/>
    <lineage>
        <taxon>Bacteria</taxon>
        <taxon>Bacillati</taxon>
        <taxon>Bacillota</taxon>
        <taxon>Bacilli</taxon>
        <taxon>Bacillales</taxon>
        <taxon>Bacillaceae</taxon>
        <taxon>Oceanobacillus</taxon>
    </lineage>
</organism>
<gene>
    <name evidence="2" type="ORF">GCM10007971_15660</name>
</gene>
<name>A0A917XW14_9BACI</name>
<feature type="domain" description="DSBA-like thioredoxin" evidence="1">
    <location>
        <begin position="3"/>
        <end position="204"/>
    </location>
</feature>
<protein>
    <submittedName>
        <fullName evidence="2">DSBA oxidoreductase</fullName>
    </submittedName>
</protein>
<sequence>MKITIWSDFMCPFCYIGEAHLEKALEAFEHKDEVEIEYKSFLLSPDAAHNPDKNYHETFADLKGTSVEQTKGMFENVVNMANDAGIVIDYDTAKFSSTIPAHHAFQYAKEQGKGNEFFKRFYKAHFAEAELLSDEDTIGRLAAEVGVDAKAARESIQDQSYTQKINQDIQEAGQVGVQGVPFYVFNNKYGVSGAQPVAQFKQVLEQVWQEENEQ</sequence>
<dbReference type="InterPro" id="IPR036249">
    <property type="entry name" value="Thioredoxin-like_sf"/>
</dbReference>